<accession>A0A8J3V449</accession>
<name>A0A8J3V449_9ACTN</name>
<evidence type="ECO:0000313" key="3">
    <source>
        <dbReference type="Proteomes" id="UP000605992"/>
    </source>
</evidence>
<keyword evidence="3" id="KW-1185">Reference proteome</keyword>
<feature type="domain" description="DUF695" evidence="1">
    <location>
        <begin position="240"/>
        <end position="345"/>
    </location>
</feature>
<organism evidence="2 3">
    <name type="scientific">Planotetraspora thailandica</name>
    <dbReference type="NCBI Taxonomy" id="487172"/>
    <lineage>
        <taxon>Bacteria</taxon>
        <taxon>Bacillati</taxon>
        <taxon>Actinomycetota</taxon>
        <taxon>Actinomycetes</taxon>
        <taxon>Streptosporangiales</taxon>
        <taxon>Streptosporangiaceae</taxon>
        <taxon>Planotetraspora</taxon>
    </lineage>
</organism>
<evidence type="ECO:0000313" key="2">
    <source>
        <dbReference type="EMBL" id="GII55765.1"/>
    </source>
</evidence>
<dbReference type="AlphaFoldDB" id="A0A8J3V449"/>
<proteinExistence type="predicted"/>
<sequence length="346" mass="37511">MRLFGRKNEPVDPAEAISDFWTWWRQTRPEIDAYIEAEDTQALAELIGGAVTTLHPSLIWEIAPGGTARHALVVSASGDPELRPLAHRWAKAAPPTDDLWEFHPSRQANPKAAEVTVEVAGREFGVDRLVLGLRVPPGAARVDVSAFHPIFPDIDDETRLEATLLALDWLLGEDEVARWVGDIIAAEFEPIDAIPAIHLSAVVADIAEGVKPGQWALLEGQTGQGARLTVVARHPLRPVDFPTFDQHIAISLPYANAQEDGQPAGPSMKALRDFEERLGELLGKRGSAVLAAHLTSGGTREMHVYADPSGDAALVIKELVPSWPEGRARVDVAADPSWSAVAHFLT</sequence>
<gene>
    <name evidence="2" type="ORF">Pth03_41540</name>
</gene>
<reference evidence="2" key="1">
    <citation type="submission" date="2021-01" db="EMBL/GenBank/DDBJ databases">
        <title>Whole genome shotgun sequence of Planotetraspora thailandica NBRC 104271.</title>
        <authorList>
            <person name="Komaki H."/>
            <person name="Tamura T."/>
        </authorList>
    </citation>
    <scope>NUCLEOTIDE SEQUENCE</scope>
    <source>
        <strain evidence="2">NBRC 104271</strain>
    </source>
</reference>
<evidence type="ECO:0000259" key="1">
    <source>
        <dbReference type="Pfam" id="PF05117"/>
    </source>
</evidence>
<dbReference type="EMBL" id="BOOR01000029">
    <property type="protein sequence ID" value="GII55765.1"/>
    <property type="molecule type" value="Genomic_DNA"/>
</dbReference>
<protein>
    <recommendedName>
        <fullName evidence="1">DUF695 domain-containing protein</fullName>
    </recommendedName>
</protein>
<comment type="caution">
    <text evidence="2">The sequence shown here is derived from an EMBL/GenBank/DDBJ whole genome shotgun (WGS) entry which is preliminary data.</text>
</comment>
<dbReference type="Pfam" id="PF05117">
    <property type="entry name" value="DUF695"/>
    <property type="match status" value="1"/>
</dbReference>
<dbReference type="RefSeq" id="WP_203945948.1">
    <property type="nucleotide sequence ID" value="NZ_BOOR01000029.1"/>
</dbReference>
<dbReference type="Proteomes" id="UP000605992">
    <property type="component" value="Unassembled WGS sequence"/>
</dbReference>
<dbReference type="InterPro" id="IPR016097">
    <property type="entry name" value="DUF695"/>
</dbReference>